<keyword evidence="3" id="KW-1185">Reference proteome</keyword>
<proteinExistence type="inferred from homology"/>
<dbReference type="PANTHER" id="PTHR30203">
    <property type="entry name" value="OUTER MEMBRANE CATION EFFLUX PROTEIN"/>
    <property type="match status" value="1"/>
</dbReference>
<dbReference type="InterPro" id="IPR003423">
    <property type="entry name" value="OMP_efflux"/>
</dbReference>
<evidence type="ECO:0000256" key="1">
    <source>
        <dbReference type="ARBA" id="ARBA00007613"/>
    </source>
</evidence>
<dbReference type="OrthoDB" id="581172at2"/>
<dbReference type="EMBL" id="WIOL01000009">
    <property type="protein sequence ID" value="MQT18651.1"/>
    <property type="molecule type" value="Genomic_DNA"/>
</dbReference>
<dbReference type="AlphaFoldDB" id="A0A7C9GTJ0"/>
<dbReference type="RefSeq" id="WP_152579127.1">
    <property type="nucleotide sequence ID" value="NZ_JAATJI010000001.1"/>
</dbReference>
<comment type="similarity">
    <text evidence="1">Belongs to the outer membrane factor (OMF) (TC 1.B.17) family.</text>
</comment>
<dbReference type="PANTHER" id="PTHR30203:SF24">
    <property type="entry name" value="BLR4935 PROTEIN"/>
    <property type="match status" value="1"/>
</dbReference>
<dbReference type="InterPro" id="IPR010131">
    <property type="entry name" value="MdtP/NodT-like"/>
</dbReference>
<organism evidence="2 3">
    <name type="scientific">Sandarakinorhabdus fusca</name>
    <dbReference type="NCBI Taxonomy" id="1439888"/>
    <lineage>
        <taxon>Bacteria</taxon>
        <taxon>Pseudomonadati</taxon>
        <taxon>Pseudomonadota</taxon>
        <taxon>Alphaproteobacteria</taxon>
        <taxon>Sphingomonadales</taxon>
        <taxon>Sphingosinicellaceae</taxon>
        <taxon>Sandarakinorhabdus</taxon>
    </lineage>
</organism>
<evidence type="ECO:0000313" key="3">
    <source>
        <dbReference type="Proteomes" id="UP000481327"/>
    </source>
</evidence>
<protein>
    <submittedName>
        <fullName evidence="2">Multidrug transporter</fullName>
    </submittedName>
</protein>
<sequence>MALLVTALATVPATEAVGAPRRAPVARAPAAAPVPRAAPLLLPEVLASARFHAPQVIEALARVRGAEGRLLSAEAAFDTVFSANAETRVTGYYDGRYAETQVTQPLSDRGGYVYGGYRVSGGRFPIYEDERYTNQLGELKAGAVLSLMRDRRIDDRRFARLQAETDVVLADVDRVVVAIGVQARAIQAYNNWVFAGLRLRVYQDLLQLAQDRQAGFRRQVEEGARPTILLTENEQNILRRQSLVVQSEQALGVAAAALSLYLRDGDGTPIIVDPARLPDAPTPPLPLPAQPQELVLQRPDLRAIDMRMQQATQRLALDRNAFLPKLDVKVETSNDFGRVGYGGTSRNGVESKVGVTFTLPLQQRAARGRLAQTNAEIDAFRARRRFLEDQIMADIDGLGIAARSTARLVSLAADEADRAAEMAVAERRRFTLGASDYFLVNVREEAAADARVRRLDAVFRQAVAHADLAAATGDLDRLGL</sequence>
<name>A0A7C9GTJ0_9SPHN</name>
<dbReference type="Gene3D" id="1.20.1600.10">
    <property type="entry name" value="Outer membrane efflux proteins (OEP)"/>
    <property type="match status" value="1"/>
</dbReference>
<dbReference type="Proteomes" id="UP000481327">
    <property type="component" value="Unassembled WGS sequence"/>
</dbReference>
<reference evidence="2 3" key="1">
    <citation type="submission" date="2019-09" db="EMBL/GenBank/DDBJ databases">
        <title>Polymorphobacter sp. isolated from a lake in China.</title>
        <authorList>
            <person name="Liu Z."/>
        </authorList>
    </citation>
    <scope>NUCLEOTIDE SEQUENCE [LARGE SCALE GENOMIC DNA]</scope>
    <source>
        <strain evidence="2 3">D40P</strain>
    </source>
</reference>
<comment type="caution">
    <text evidence="2">The sequence shown here is derived from an EMBL/GenBank/DDBJ whole genome shotgun (WGS) entry which is preliminary data.</text>
</comment>
<evidence type="ECO:0000313" key="2">
    <source>
        <dbReference type="EMBL" id="MQT18651.1"/>
    </source>
</evidence>
<accession>A0A7C9GTJ0</accession>
<dbReference type="Pfam" id="PF02321">
    <property type="entry name" value="OEP"/>
    <property type="match status" value="1"/>
</dbReference>
<gene>
    <name evidence="2" type="ORF">F3168_15475</name>
</gene>
<dbReference type="SUPFAM" id="SSF56954">
    <property type="entry name" value="Outer membrane efflux proteins (OEP)"/>
    <property type="match status" value="1"/>
</dbReference>
<dbReference type="GO" id="GO:0015562">
    <property type="term" value="F:efflux transmembrane transporter activity"/>
    <property type="evidence" value="ECO:0007669"/>
    <property type="project" value="InterPro"/>
</dbReference>